<dbReference type="Gene3D" id="3.40.50.720">
    <property type="entry name" value="NAD(P)-binding Rossmann-like Domain"/>
    <property type="match status" value="1"/>
</dbReference>
<organism evidence="7 8">
    <name type="scientific">Telluria antibiotica</name>
    <dbReference type="NCBI Taxonomy" id="2717319"/>
    <lineage>
        <taxon>Bacteria</taxon>
        <taxon>Pseudomonadati</taxon>
        <taxon>Pseudomonadota</taxon>
        <taxon>Betaproteobacteria</taxon>
        <taxon>Burkholderiales</taxon>
        <taxon>Oxalobacteraceae</taxon>
        <taxon>Telluria group</taxon>
        <taxon>Telluria</taxon>
    </lineage>
</organism>
<evidence type="ECO:0000259" key="6">
    <source>
        <dbReference type="SMART" id="SM00829"/>
    </source>
</evidence>
<dbReference type="InterPro" id="IPR013154">
    <property type="entry name" value="ADH-like_N"/>
</dbReference>
<dbReference type="PROSITE" id="PS00059">
    <property type="entry name" value="ADH_ZINC"/>
    <property type="match status" value="1"/>
</dbReference>
<dbReference type="Gene3D" id="3.90.180.10">
    <property type="entry name" value="Medium-chain alcohol dehydrogenases, catalytic domain"/>
    <property type="match status" value="1"/>
</dbReference>
<keyword evidence="8" id="KW-1185">Reference proteome</keyword>
<dbReference type="RefSeq" id="WP_166863020.1">
    <property type="nucleotide sequence ID" value="NZ_JAAQOM010000018.1"/>
</dbReference>
<evidence type="ECO:0000313" key="7">
    <source>
        <dbReference type="EMBL" id="NIA56927.1"/>
    </source>
</evidence>
<comment type="cofactor">
    <cofactor evidence="5">
        <name>Zn(2+)</name>
        <dbReference type="ChEBI" id="CHEBI:29105"/>
    </cofactor>
</comment>
<evidence type="ECO:0000256" key="5">
    <source>
        <dbReference type="RuleBase" id="RU361277"/>
    </source>
</evidence>
<gene>
    <name evidence="7" type="ORF">HAV22_25210</name>
</gene>
<dbReference type="EMBL" id="JAAQOM010000018">
    <property type="protein sequence ID" value="NIA56927.1"/>
    <property type="molecule type" value="Genomic_DNA"/>
</dbReference>
<evidence type="ECO:0000256" key="4">
    <source>
        <dbReference type="ARBA" id="ARBA00023027"/>
    </source>
</evidence>
<sequence>MTNDPKRQPIRAAVARTAGQPLQFESATLEAPRDNEVLVRMVATGVCHTDMVIRDQQYKTPLPMILGHEGAGVIEQVGRNVTTVAPGDHVVMAYMYCGLCSPCATGHPAHCANMGPLNFGGGRLDGSSSACCHDGGELHDHFFGQSSFATHAIASELNVVKVPKEVPLELLGPLGCGIQTGAGAVLNAMKVHAGASFAAFGTGAVGLAALMAARVAGATKIIAVDVNSTRLQLALELGATHAINSRETDPVAEIRKITGGGADFTLECSGRAAVLRQAIDSVGLLGTCGIVGATPEGTEASFNVNDVMIPGRRIMGIVQGDVVSRTFIPELIELYRQGRFPFDRLVKFYDFDDVNQAMADSESGVTIKPILRFESAAA</sequence>
<evidence type="ECO:0000256" key="1">
    <source>
        <dbReference type="ARBA" id="ARBA00022723"/>
    </source>
</evidence>
<comment type="caution">
    <text evidence="7">The sequence shown here is derived from an EMBL/GenBank/DDBJ whole genome shotgun (WGS) entry which is preliminary data.</text>
</comment>
<dbReference type="PANTHER" id="PTHR43880">
    <property type="entry name" value="ALCOHOL DEHYDROGENASE"/>
    <property type="match status" value="1"/>
</dbReference>
<dbReference type="Pfam" id="PF00107">
    <property type="entry name" value="ADH_zinc_N"/>
    <property type="match status" value="1"/>
</dbReference>
<keyword evidence="4" id="KW-0520">NAD</keyword>
<evidence type="ECO:0000256" key="3">
    <source>
        <dbReference type="ARBA" id="ARBA00023002"/>
    </source>
</evidence>
<feature type="domain" description="Enoyl reductase (ER)" evidence="6">
    <location>
        <begin position="19"/>
        <end position="371"/>
    </location>
</feature>
<dbReference type="SUPFAM" id="SSF50129">
    <property type="entry name" value="GroES-like"/>
    <property type="match status" value="1"/>
</dbReference>
<dbReference type="InterPro" id="IPR036291">
    <property type="entry name" value="NAD(P)-bd_dom_sf"/>
</dbReference>
<keyword evidence="1 5" id="KW-0479">Metal-binding</keyword>
<dbReference type="InterPro" id="IPR013149">
    <property type="entry name" value="ADH-like_C"/>
</dbReference>
<protein>
    <submittedName>
        <fullName evidence="7">NAD(P)-dependent alcohol dehydrogenase</fullName>
    </submittedName>
</protein>
<reference evidence="7 8" key="1">
    <citation type="submission" date="2020-03" db="EMBL/GenBank/DDBJ databases">
        <title>Genome sequence of strain Massilia sp. TW-1.</title>
        <authorList>
            <person name="Chaudhary D.K."/>
        </authorList>
    </citation>
    <scope>NUCLEOTIDE SEQUENCE [LARGE SCALE GENOMIC DNA]</scope>
    <source>
        <strain evidence="7 8">TW-1</strain>
    </source>
</reference>
<dbReference type="InterPro" id="IPR011032">
    <property type="entry name" value="GroES-like_sf"/>
</dbReference>
<dbReference type="SMART" id="SM00829">
    <property type="entry name" value="PKS_ER"/>
    <property type="match status" value="1"/>
</dbReference>
<dbReference type="InterPro" id="IPR020843">
    <property type="entry name" value="ER"/>
</dbReference>
<dbReference type="SUPFAM" id="SSF51735">
    <property type="entry name" value="NAD(P)-binding Rossmann-fold domains"/>
    <property type="match status" value="1"/>
</dbReference>
<keyword evidence="2 5" id="KW-0862">Zinc</keyword>
<keyword evidence="3" id="KW-0560">Oxidoreductase</keyword>
<accession>A0ABX0PJE4</accession>
<dbReference type="Pfam" id="PF08240">
    <property type="entry name" value="ADH_N"/>
    <property type="match status" value="1"/>
</dbReference>
<name>A0ABX0PJE4_9BURK</name>
<comment type="similarity">
    <text evidence="5">Belongs to the zinc-containing alcohol dehydrogenase family.</text>
</comment>
<evidence type="ECO:0000256" key="2">
    <source>
        <dbReference type="ARBA" id="ARBA00022833"/>
    </source>
</evidence>
<evidence type="ECO:0000313" key="8">
    <source>
        <dbReference type="Proteomes" id="UP000716322"/>
    </source>
</evidence>
<dbReference type="PANTHER" id="PTHR43880:SF12">
    <property type="entry name" value="ALCOHOL DEHYDROGENASE CLASS-3"/>
    <property type="match status" value="1"/>
</dbReference>
<dbReference type="InterPro" id="IPR002328">
    <property type="entry name" value="ADH_Zn_CS"/>
</dbReference>
<proteinExistence type="inferred from homology"/>
<dbReference type="Proteomes" id="UP000716322">
    <property type="component" value="Unassembled WGS sequence"/>
</dbReference>
<dbReference type="CDD" id="cd08278">
    <property type="entry name" value="benzyl_alcohol_DH"/>
    <property type="match status" value="1"/>
</dbReference>